<evidence type="ECO:0000313" key="5">
    <source>
        <dbReference type="Proteomes" id="UP001595660"/>
    </source>
</evidence>
<dbReference type="PROSITE" id="PS00893">
    <property type="entry name" value="NUDIX_BOX"/>
    <property type="match status" value="1"/>
</dbReference>
<feature type="domain" description="Nudix hydrolase" evidence="3">
    <location>
        <begin position="41"/>
        <end position="170"/>
    </location>
</feature>
<sequence>MGENWQTLSQDTKFECPWFSVGSDQVRNPDGEVKDYYWVDRPKDAIAVVAVSDGKVVMVEQYRPKLKQKFTECPGGHVEEEESHIEAAKRELREETGISASEFFHLSTYYPTATARYKRSIIVAEGLSEGQSTPEDSEYIDWRYVSVDRALDIAASQPATGWTLAPLTLARERGYI</sequence>
<evidence type="ECO:0000313" key="4">
    <source>
        <dbReference type="EMBL" id="MFC3476382.1"/>
    </source>
</evidence>
<gene>
    <name evidence="4" type="ORF">ACFOKC_01450</name>
</gene>
<dbReference type="PANTHER" id="PTHR11839">
    <property type="entry name" value="UDP/ADP-SUGAR PYROPHOSPHATASE"/>
    <property type="match status" value="1"/>
</dbReference>
<protein>
    <submittedName>
        <fullName evidence="4">NUDIX hydrolase</fullName>
        <ecNumber evidence="4">3.6.-.-</ecNumber>
    </submittedName>
</protein>
<dbReference type="EC" id="3.6.-.-" evidence="4"/>
<dbReference type="EMBL" id="JBHRWN010000002">
    <property type="protein sequence ID" value="MFC3476382.1"/>
    <property type="molecule type" value="Genomic_DNA"/>
</dbReference>
<dbReference type="InterPro" id="IPR000086">
    <property type="entry name" value="NUDIX_hydrolase_dom"/>
</dbReference>
<dbReference type="RefSeq" id="WP_232572467.1">
    <property type="nucleotide sequence ID" value="NZ_CP089466.1"/>
</dbReference>
<dbReference type="Proteomes" id="UP001595660">
    <property type="component" value="Unassembled WGS sequence"/>
</dbReference>
<reference evidence="4 5" key="1">
    <citation type="journal article" date="2019" name="Int. J. Syst. Evol. Microbiol.">
        <title>The Global Catalogue of Microorganisms (GCM) 10K type strain sequencing project: providing services to taxonomists for standard genome sequencing and annotation.</title>
        <authorList>
            <consortium name="The Broad Institute Genomics Platform"/>
            <consortium name="The Broad Institute Genome Sequencing Center for Infectious Disease"/>
            <person name="Wu L."/>
            <person name="Ma J."/>
        </authorList>
    </citation>
    <scope>NUCLEOTIDE SEQUENCE [LARGE SCALE GENOMIC DNA]</scope>
    <source>
        <strain evidence="4 5">CGMCC 1.12562</strain>
    </source>
</reference>
<organism evidence="4 5">
    <name type="scientific">Halobacterium litoreum</name>
    <dbReference type="NCBI Taxonomy" id="2039234"/>
    <lineage>
        <taxon>Archaea</taxon>
        <taxon>Methanobacteriati</taxon>
        <taxon>Methanobacteriota</taxon>
        <taxon>Stenosarchaea group</taxon>
        <taxon>Halobacteria</taxon>
        <taxon>Halobacteriales</taxon>
        <taxon>Halobacteriaceae</taxon>
        <taxon>Halobacterium</taxon>
    </lineage>
</organism>
<dbReference type="PANTHER" id="PTHR11839:SF18">
    <property type="entry name" value="NUDIX HYDROLASE DOMAIN-CONTAINING PROTEIN"/>
    <property type="match status" value="1"/>
</dbReference>
<accession>A0ABD5NBC0</accession>
<keyword evidence="2 4" id="KW-0378">Hydrolase</keyword>
<evidence type="ECO:0000259" key="3">
    <source>
        <dbReference type="PROSITE" id="PS51462"/>
    </source>
</evidence>
<dbReference type="SUPFAM" id="SSF55811">
    <property type="entry name" value="Nudix"/>
    <property type="match status" value="1"/>
</dbReference>
<comment type="caution">
    <text evidence="4">The sequence shown here is derived from an EMBL/GenBank/DDBJ whole genome shotgun (WGS) entry which is preliminary data.</text>
</comment>
<comment type="cofactor">
    <cofactor evidence="1">
        <name>Mg(2+)</name>
        <dbReference type="ChEBI" id="CHEBI:18420"/>
    </cofactor>
</comment>
<keyword evidence="5" id="KW-1185">Reference proteome</keyword>
<dbReference type="InterPro" id="IPR020084">
    <property type="entry name" value="NUDIX_hydrolase_CS"/>
</dbReference>
<name>A0ABD5NBC0_9EURY</name>
<evidence type="ECO:0000256" key="1">
    <source>
        <dbReference type="ARBA" id="ARBA00001946"/>
    </source>
</evidence>
<dbReference type="Gene3D" id="3.90.79.10">
    <property type="entry name" value="Nucleoside Triphosphate Pyrophosphohydrolase"/>
    <property type="match status" value="1"/>
</dbReference>
<dbReference type="PROSITE" id="PS51462">
    <property type="entry name" value="NUDIX"/>
    <property type="match status" value="1"/>
</dbReference>
<dbReference type="GeneID" id="69117709"/>
<dbReference type="Pfam" id="PF00293">
    <property type="entry name" value="NUDIX"/>
    <property type="match status" value="1"/>
</dbReference>
<proteinExistence type="predicted"/>
<evidence type="ECO:0000256" key="2">
    <source>
        <dbReference type="ARBA" id="ARBA00022801"/>
    </source>
</evidence>
<dbReference type="CDD" id="cd03424">
    <property type="entry name" value="NUDIX_ADPRase_Nudt5_UGPPase_Nudt14"/>
    <property type="match status" value="1"/>
</dbReference>
<dbReference type="InterPro" id="IPR015797">
    <property type="entry name" value="NUDIX_hydrolase-like_dom_sf"/>
</dbReference>
<dbReference type="AlphaFoldDB" id="A0ABD5NBC0"/>
<dbReference type="GO" id="GO:0016787">
    <property type="term" value="F:hydrolase activity"/>
    <property type="evidence" value="ECO:0007669"/>
    <property type="project" value="UniProtKB-KW"/>
</dbReference>